<protein>
    <submittedName>
        <fullName evidence="3">Macro domain protein</fullName>
    </submittedName>
</protein>
<name>X8BF00_MYCXE</name>
<dbReference type="InterPro" id="IPR043472">
    <property type="entry name" value="Macro_dom-like"/>
</dbReference>
<feature type="region of interest" description="Disordered" evidence="1">
    <location>
        <begin position="43"/>
        <end position="62"/>
    </location>
</feature>
<proteinExistence type="predicted"/>
<dbReference type="PROSITE" id="PS51154">
    <property type="entry name" value="MACRO"/>
    <property type="match status" value="1"/>
</dbReference>
<feature type="domain" description="Macro" evidence="2">
    <location>
        <begin position="1"/>
        <end position="62"/>
    </location>
</feature>
<reference evidence="3" key="1">
    <citation type="submission" date="2014-01" db="EMBL/GenBank/DDBJ databases">
        <authorList>
            <person name="Brown-Elliot B."/>
            <person name="Wallace R."/>
            <person name="Lenaerts A."/>
            <person name="Ordway D."/>
            <person name="DeGroote M.A."/>
            <person name="Parker T."/>
            <person name="Sizemore C."/>
            <person name="Tallon L.J."/>
            <person name="Sadzewicz L.K."/>
            <person name="Sengamalay N."/>
            <person name="Fraser C.M."/>
            <person name="Hine E."/>
            <person name="Shefchek K.A."/>
            <person name="Das S.P."/>
            <person name="Tettelin H."/>
        </authorList>
    </citation>
    <scope>NUCLEOTIDE SEQUENCE [LARGE SCALE GENOMIC DNA]</scope>
    <source>
        <strain evidence="3">4042</strain>
    </source>
</reference>
<accession>X8BF00</accession>
<evidence type="ECO:0000256" key="1">
    <source>
        <dbReference type="SAM" id="MobiDB-lite"/>
    </source>
</evidence>
<gene>
    <name evidence="3" type="ORF">I553_6294</name>
</gene>
<dbReference type="InterPro" id="IPR002589">
    <property type="entry name" value="Macro_dom"/>
</dbReference>
<organism evidence="3">
    <name type="scientific">Mycobacterium xenopi 4042</name>
    <dbReference type="NCBI Taxonomy" id="1299334"/>
    <lineage>
        <taxon>Bacteria</taxon>
        <taxon>Bacillati</taxon>
        <taxon>Actinomycetota</taxon>
        <taxon>Actinomycetes</taxon>
        <taxon>Mycobacteriales</taxon>
        <taxon>Mycobacteriaceae</taxon>
        <taxon>Mycobacterium</taxon>
    </lineage>
</organism>
<dbReference type="AlphaFoldDB" id="X8BF00"/>
<evidence type="ECO:0000313" key="3">
    <source>
        <dbReference type="EMBL" id="EUA42434.1"/>
    </source>
</evidence>
<dbReference type="EMBL" id="JAOB01000042">
    <property type="protein sequence ID" value="EUA42434.1"/>
    <property type="molecule type" value="Genomic_DNA"/>
</dbReference>
<dbReference type="PATRIC" id="fig|1299334.3.peg.4454"/>
<sequence length="62" mass="6518">MAMIELEVLQADVTELEVDAITNAANTQLKHGGGVAAAIARAAGPRSSVSRTKKPRSAWAMR</sequence>
<evidence type="ECO:0000259" key="2">
    <source>
        <dbReference type="PROSITE" id="PS51154"/>
    </source>
</evidence>
<comment type="caution">
    <text evidence="3">The sequence shown here is derived from an EMBL/GenBank/DDBJ whole genome shotgun (WGS) entry which is preliminary data.</text>
</comment>
<dbReference type="SUPFAM" id="SSF52949">
    <property type="entry name" value="Macro domain-like"/>
    <property type="match status" value="1"/>
</dbReference>
<dbReference type="Pfam" id="PF01661">
    <property type="entry name" value="Macro"/>
    <property type="match status" value="1"/>
</dbReference>
<dbReference type="Gene3D" id="3.40.220.10">
    <property type="entry name" value="Leucine Aminopeptidase, subunit E, domain 1"/>
    <property type="match status" value="1"/>
</dbReference>